<keyword evidence="1" id="KW-1133">Transmembrane helix</keyword>
<name>A0A1L7RNA6_9ACTO</name>
<evidence type="ECO:0000256" key="1">
    <source>
        <dbReference type="SAM" id="Phobius"/>
    </source>
</evidence>
<protein>
    <submittedName>
        <fullName evidence="2">Prokaryotic membrane lipoprotein lipid attachment site profile</fullName>
    </submittedName>
</protein>
<dbReference type="AlphaFoldDB" id="A0A1L7RNA6"/>
<gene>
    <name evidence="2" type="ORF">AAM4_0761</name>
</gene>
<accession>A0A1L7RNA6</accession>
<keyword evidence="2" id="KW-0449">Lipoprotein</keyword>
<sequence length="201" mass="20157">MSAHRRITAGTVALTAGVVVGCVQAWLAVSGRAPALSGLSLLALGLGGVGAWLMLTSCDVAVVPELDAELAAVDAEVSAGPSTADADGDGEDAGDVLAQAARIVDGVVAGEAETVVDRIHGQPHTHLHMVLSPEDGPGGEDPEMLCELTAPRGAMGWAVGALAQLMHDPHHVRGILEHLASGGDASAASLLESLTSDGGEW</sequence>
<feature type="transmembrane region" description="Helical" evidence="1">
    <location>
        <begin position="35"/>
        <end position="55"/>
    </location>
</feature>
<proteinExistence type="predicted"/>
<organism evidence="2">
    <name type="scientific">Actinomyces succiniciruminis</name>
    <dbReference type="NCBI Taxonomy" id="1522002"/>
    <lineage>
        <taxon>Bacteria</taxon>
        <taxon>Bacillati</taxon>
        <taxon>Actinomycetota</taxon>
        <taxon>Actinomycetes</taxon>
        <taxon>Actinomycetales</taxon>
        <taxon>Actinomycetaceae</taxon>
        <taxon>Actinomyces</taxon>
    </lineage>
</organism>
<keyword evidence="1" id="KW-0472">Membrane</keyword>
<feature type="transmembrane region" description="Helical" evidence="1">
    <location>
        <begin position="7"/>
        <end position="29"/>
    </location>
</feature>
<dbReference type="PROSITE" id="PS51257">
    <property type="entry name" value="PROKAR_LIPOPROTEIN"/>
    <property type="match status" value="1"/>
</dbReference>
<evidence type="ECO:0000313" key="2">
    <source>
        <dbReference type="EMBL" id="CED90593.1"/>
    </source>
</evidence>
<reference evidence="2" key="1">
    <citation type="submission" date="2014-07" db="EMBL/GenBank/DDBJ databases">
        <authorList>
            <person name="Zhang J.E."/>
            <person name="Yang H."/>
            <person name="Guo J."/>
            <person name="Deng Z."/>
            <person name="Luo H."/>
            <person name="Luo M."/>
            <person name="Zhao B."/>
        </authorList>
    </citation>
    <scope>NUCLEOTIDE SEQUENCE</scope>
    <source>
        <strain evidence="2">AM4</strain>
    </source>
</reference>
<keyword evidence="1" id="KW-0812">Transmembrane</keyword>
<dbReference type="EMBL" id="LK995479">
    <property type="protein sequence ID" value="CED90593.1"/>
    <property type="molecule type" value="Genomic_DNA"/>
</dbReference>